<evidence type="ECO:0000259" key="1">
    <source>
        <dbReference type="PROSITE" id="PS50965"/>
    </source>
</evidence>
<reference evidence="2 3" key="1">
    <citation type="submission" date="2024-01" db="EMBL/GenBank/DDBJ databases">
        <title>Complete Genome Sequence of Alkalicoccus halolimnae BZ-SZ-XJ29T, a Moderately Halophilic Bacterium Isolated from a Salt Lake.</title>
        <authorList>
            <person name="Zhao B."/>
        </authorList>
    </citation>
    <scope>NUCLEOTIDE SEQUENCE [LARGE SCALE GENOMIC DNA]</scope>
    <source>
        <strain evidence="2 3">BZ-SZ-XJ29</strain>
    </source>
</reference>
<keyword evidence="3" id="KW-1185">Reference proteome</keyword>
<feature type="domain" description="NERD" evidence="1">
    <location>
        <begin position="41"/>
        <end position="157"/>
    </location>
</feature>
<organism evidence="2 3">
    <name type="scientific">Alkalicoccus halolimnae</name>
    <dbReference type="NCBI Taxonomy" id="1667239"/>
    <lineage>
        <taxon>Bacteria</taxon>
        <taxon>Bacillati</taxon>
        <taxon>Bacillota</taxon>
        <taxon>Bacilli</taxon>
        <taxon>Bacillales</taxon>
        <taxon>Bacillaceae</taxon>
        <taxon>Alkalicoccus</taxon>
    </lineage>
</organism>
<dbReference type="AlphaFoldDB" id="A0A5C7F846"/>
<dbReference type="Pfam" id="PF08378">
    <property type="entry name" value="NERD"/>
    <property type="match status" value="1"/>
</dbReference>
<dbReference type="InterPro" id="IPR011528">
    <property type="entry name" value="NERD"/>
</dbReference>
<protein>
    <submittedName>
        <fullName evidence="2">Nuclease-related domain-containing protein</fullName>
    </submittedName>
</protein>
<evidence type="ECO:0000313" key="3">
    <source>
        <dbReference type="Proteomes" id="UP000321816"/>
    </source>
</evidence>
<dbReference type="KEGG" id="ahal:FTX54_014660"/>
<accession>A0A5C7F846</accession>
<gene>
    <name evidence="2" type="ORF">FTX54_014660</name>
</gene>
<dbReference type="PROSITE" id="PS50965">
    <property type="entry name" value="NERD"/>
    <property type="match status" value="1"/>
</dbReference>
<proteinExistence type="predicted"/>
<dbReference type="RefSeq" id="WP_147803714.1">
    <property type="nucleotide sequence ID" value="NZ_CP144914.1"/>
</dbReference>
<dbReference type="EMBL" id="CP144914">
    <property type="protein sequence ID" value="WWD79622.1"/>
    <property type="molecule type" value="Genomic_DNA"/>
</dbReference>
<dbReference type="OrthoDB" id="569879at2"/>
<dbReference type="Proteomes" id="UP000321816">
    <property type="component" value="Chromosome"/>
</dbReference>
<evidence type="ECO:0000313" key="2">
    <source>
        <dbReference type="EMBL" id="WWD79622.1"/>
    </source>
</evidence>
<name>A0A5C7F846_9BACI</name>
<sequence length="320" mass="37554">MEIKPQIRPPVLDEYEALLACLPVTHSEYPRIHQCYYQQHAGYQGEKMLPYYLQFLPENCLILYQLRLQNIRNYYFQMDAVVVTPYMILILEVKNYKGKLRIEPHYSQLIQKTEHGEKVYPCPLQQSRRQEQQLRSWLTSHGFPSIPIYSHICIANDYSHISSDEPIPNLSHITKLPEVFTQLSSENKRRRLTDKKCLALAEEMVRAHEEGRSDLMQKYQLTPADLQFEVQCAHCPQHFLKKARGGWICETCQYRDEKAHVKLFRMYARFVSSEITMKQASMLLGIEGRNTVRRLVKPYVQKAGGSTKASTYCFINERLT</sequence>